<feature type="coiled-coil region" evidence="8">
    <location>
        <begin position="204"/>
        <end position="244"/>
    </location>
</feature>
<comment type="caution">
    <text evidence="11">The sequence shown here is derived from an EMBL/GenBank/DDBJ whole genome shotgun (WGS) entry which is preliminary data.</text>
</comment>
<name>A0AA89BT59_PINIB</name>
<evidence type="ECO:0000256" key="5">
    <source>
        <dbReference type="ARBA" id="ARBA00022786"/>
    </source>
</evidence>
<dbReference type="Pfam" id="PF26200">
    <property type="entry name" value="Rcat_RNF216"/>
    <property type="match status" value="1"/>
</dbReference>
<organism evidence="11 12">
    <name type="scientific">Pinctada imbricata</name>
    <name type="common">Atlantic pearl-oyster</name>
    <name type="synonym">Pinctada martensii</name>
    <dbReference type="NCBI Taxonomy" id="66713"/>
    <lineage>
        <taxon>Eukaryota</taxon>
        <taxon>Metazoa</taxon>
        <taxon>Spiralia</taxon>
        <taxon>Lophotrochozoa</taxon>
        <taxon>Mollusca</taxon>
        <taxon>Bivalvia</taxon>
        <taxon>Autobranchia</taxon>
        <taxon>Pteriomorphia</taxon>
        <taxon>Pterioida</taxon>
        <taxon>Pterioidea</taxon>
        <taxon>Pteriidae</taxon>
        <taxon>Pinctada</taxon>
    </lineage>
</organism>
<dbReference type="Gene3D" id="1.20.120.1750">
    <property type="match status" value="1"/>
</dbReference>
<dbReference type="CDD" id="cd16628">
    <property type="entry name" value="RING-HC_RBR_RNF14"/>
    <property type="match status" value="1"/>
</dbReference>
<keyword evidence="12" id="KW-1185">Reference proteome</keyword>
<evidence type="ECO:0000259" key="9">
    <source>
        <dbReference type="PROSITE" id="PS50089"/>
    </source>
</evidence>
<dbReference type="InterPro" id="IPR044066">
    <property type="entry name" value="TRIAD_supradom"/>
</dbReference>
<dbReference type="PROSITE" id="PS51873">
    <property type="entry name" value="TRIAD"/>
    <property type="match status" value="1"/>
</dbReference>
<dbReference type="InterPro" id="IPR006575">
    <property type="entry name" value="RWD_dom"/>
</dbReference>
<dbReference type="SUPFAM" id="SSF54495">
    <property type="entry name" value="UBC-like"/>
    <property type="match status" value="1"/>
</dbReference>
<protein>
    <recommendedName>
        <fullName evidence="13">RING-type domain-containing protein</fullName>
    </recommendedName>
</protein>
<dbReference type="PANTHER" id="PTHR11685">
    <property type="entry name" value="RBR FAMILY RING FINGER AND IBR DOMAIN-CONTAINING"/>
    <property type="match status" value="1"/>
</dbReference>
<evidence type="ECO:0000256" key="6">
    <source>
        <dbReference type="ARBA" id="ARBA00022833"/>
    </source>
</evidence>
<dbReference type="EMBL" id="VSWD01000010">
    <property type="protein sequence ID" value="KAK3090069.1"/>
    <property type="molecule type" value="Genomic_DNA"/>
</dbReference>
<evidence type="ECO:0008006" key="13">
    <source>
        <dbReference type="Google" id="ProtNLM"/>
    </source>
</evidence>
<evidence type="ECO:0000313" key="11">
    <source>
        <dbReference type="EMBL" id="KAK3090069.1"/>
    </source>
</evidence>
<keyword evidence="4 7" id="KW-0863">Zinc-finger</keyword>
<dbReference type="GO" id="GO:0008270">
    <property type="term" value="F:zinc ion binding"/>
    <property type="evidence" value="ECO:0007669"/>
    <property type="project" value="UniProtKB-KW"/>
</dbReference>
<evidence type="ECO:0000256" key="7">
    <source>
        <dbReference type="PROSITE-ProRule" id="PRU00175"/>
    </source>
</evidence>
<dbReference type="InterPro" id="IPR031127">
    <property type="entry name" value="E3_UB_ligase_RBR"/>
</dbReference>
<feature type="domain" description="RING-type" evidence="9">
    <location>
        <begin position="123"/>
        <end position="172"/>
    </location>
</feature>
<keyword evidence="1" id="KW-0808">Transferase</keyword>
<evidence type="ECO:0000256" key="8">
    <source>
        <dbReference type="SAM" id="Coils"/>
    </source>
</evidence>
<dbReference type="Gene3D" id="3.30.40.10">
    <property type="entry name" value="Zinc/RING finger domain, C3HC4 (zinc finger)"/>
    <property type="match status" value="1"/>
</dbReference>
<dbReference type="FunFam" id="3.30.40.10:FF:000137">
    <property type="entry name" value="RanBP-type and C3HC4-type zinc finger-containing protein 1"/>
    <property type="match status" value="1"/>
</dbReference>
<sequence length="388" mass="44297">MATGGEPESYAFPEKKKFSKWSPELADNLIEQNDEALCKALDEVWRESLGLPILFTWIDWLKNNALSHLGLSNHILLDESDPDDIIDTRAYSDCLDVMLTADQLLRYNQQQVDLIFQRDTHECPVCFIERLGRECVKFNECGHFFCLDCATDLCKHHVQEGSVTDLRCPEPKCETEIPPYVIQNLLGDEEFSRFEELALSGTCFDEEERQIAEEKEKERKDKEENTLKKKIEKAKRKQEEFQSRSFVKQFCKQCPSCDMDIMKDGGCNKVHCQYCNRSMCWSCGKDITAESYSHFEASTRCQGFDPYLGDNNLIRVAPPPLVRRPPVSSRASTVANVEENELRSEANEQSCHILVCSHEVFLGAIGTRSSAANATRICYASATIVRRV</sequence>
<keyword evidence="6" id="KW-0862">Zinc</keyword>
<dbReference type="Gene3D" id="3.10.110.10">
    <property type="entry name" value="Ubiquitin Conjugating Enzyme"/>
    <property type="match status" value="1"/>
</dbReference>
<keyword evidence="5" id="KW-0833">Ubl conjugation pathway</keyword>
<reference evidence="11" key="1">
    <citation type="submission" date="2019-08" db="EMBL/GenBank/DDBJ databases">
        <title>The improved chromosome-level genome for the pearl oyster Pinctada fucata martensii using PacBio sequencing and Hi-C.</title>
        <authorList>
            <person name="Zheng Z."/>
        </authorList>
    </citation>
    <scope>NUCLEOTIDE SEQUENCE</scope>
    <source>
        <strain evidence="11">ZZ-2019</strain>
        <tissue evidence="11">Adductor muscle</tissue>
    </source>
</reference>
<dbReference type="PROSITE" id="PS50089">
    <property type="entry name" value="ZF_RING_2"/>
    <property type="match status" value="1"/>
</dbReference>
<evidence type="ECO:0000256" key="4">
    <source>
        <dbReference type="ARBA" id="ARBA00022771"/>
    </source>
</evidence>
<keyword evidence="8" id="KW-0175">Coiled coil</keyword>
<evidence type="ECO:0000259" key="10">
    <source>
        <dbReference type="PROSITE" id="PS51873"/>
    </source>
</evidence>
<dbReference type="InterPro" id="IPR013083">
    <property type="entry name" value="Znf_RING/FYVE/PHD"/>
</dbReference>
<evidence type="ECO:0000256" key="2">
    <source>
        <dbReference type="ARBA" id="ARBA00022723"/>
    </source>
</evidence>
<keyword evidence="3" id="KW-0677">Repeat</keyword>
<dbReference type="InterPro" id="IPR001841">
    <property type="entry name" value="Znf_RING"/>
</dbReference>
<dbReference type="Pfam" id="PF05773">
    <property type="entry name" value="RWD"/>
    <property type="match status" value="1"/>
</dbReference>
<dbReference type="SUPFAM" id="SSF57850">
    <property type="entry name" value="RING/U-box"/>
    <property type="match status" value="2"/>
</dbReference>
<accession>A0AA89BT59</accession>
<proteinExistence type="predicted"/>
<dbReference type="InterPro" id="IPR031128">
    <property type="entry name" value="RNF14_RING-HC_Zfn"/>
</dbReference>
<evidence type="ECO:0000256" key="1">
    <source>
        <dbReference type="ARBA" id="ARBA00022679"/>
    </source>
</evidence>
<dbReference type="GO" id="GO:0004842">
    <property type="term" value="F:ubiquitin-protein transferase activity"/>
    <property type="evidence" value="ECO:0007669"/>
    <property type="project" value="InterPro"/>
</dbReference>
<evidence type="ECO:0000256" key="3">
    <source>
        <dbReference type="ARBA" id="ARBA00022737"/>
    </source>
</evidence>
<dbReference type="InterPro" id="IPR016135">
    <property type="entry name" value="UBQ-conjugating_enzyme/RWD"/>
</dbReference>
<dbReference type="AlphaFoldDB" id="A0AA89BT59"/>
<feature type="domain" description="RING-type" evidence="10">
    <location>
        <begin position="119"/>
        <end position="305"/>
    </location>
</feature>
<dbReference type="InterPro" id="IPR017907">
    <property type="entry name" value="Znf_RING_CS"/>
</dbReference>
<keyword evidence="2" id="KW-0479">Metal-binding</keyword>
<gene>
    <name evidence="11" type="ORF">FSP39_008938</name>
</gene>
<dbReference type="GO" id="GO:0016567">
    <property type="term" value="P:protein ubiquitination"/>
    <property type="evidence" value="ECO:0007669"/>
    <property type="project" value="InterPro"/>
</dbReference>
<dbReference type="Proteomes" id="UP001186944">
    <property type="component" value="Unassembled WGS sequence"/>
</dbReference>
<evidence type="ECO:0000313" key="12">
    <source>
        <dbReference type="Proteomes" id="UP001186944"/>
    </source>
</evidence>
<dbReference type="PROSITE" id="PS00518">
    <property type="entry name" value="ZF_RING_1"/>
    <property type="match status" value="1"/>
</dbReference>